<feature type="transmembrane region" description="Helical" evidence="1">
    <location>
        <begin position="7"/>
        <end position="25"/>
    </location>
</feature>
<keyword evidence="1" id="KW-1133">Transmembrane helix</keyword>
<comment type="caution">
    <text evidence="2">The sequence shown here is derived from an EMBL/GenBank/DDBJ whole genome shotgun (WGS) entry which is preliminary data.</text>
</comment>
<proteinExistence type="predicted"/>
<dbReference type="Proteomes" id="UP001552594">
    <property type="component" value="Unassembled WGS sequence"/>
</dbReference>
<accession>A0ABV3JR92</accession>
<reference evidence="2 3" key="1">
    <citation type="submission" date="2024-06" db="EMBL/GenBank/DDBJ databases">
        <title>The Natural Products Discovery Center: Release of the First 8490 Sequenced Strains for Exploring Actinobacteria Biosynthetic Diversity.</title>
        <authorList>
            <person name="Kalkreuter E."/>
            <person name="Kautsar S.A."/>
            <person name="Yang D."/>
            <person name="Bader C.D."/>
            <person name="Teijaro C.N."/>
            <person name="Fluegel L."/>
            <person name="Davis C.M."/>
            <person name="Simpson J.R."/>
            <person name="Lauterbach L."/>
            <person name="Steele A.D."/>
            <person name="Gui C."/>
            <person name="Meng S."/>
            <person name="Li G."/>
            <person name="Viehrig K."/>
            <person name="Ye F."/>
            <person name="Su P."/>
            <person name="Kiefer A.F."/>
            <person name="Nichols A."/>
            <person name="Cepeda A.J."/>
            <person name="Yan W."/>
            <person name="Fan B."/>
            <person name="Jiang Y."/>
            <person name="Adhikari A."/>
            <person name="Zheng C.-J."/>
            <person name="Schuster L."/>
            <person name="Cowan T.M."/>
            <person name="Smanski M.J."/>
            <person name="Chevrette M.G."/>
            <person name="De Carvalho L.P.S."/>
            <person name="Shen B."/>
        </authorList>
    </citation>
    <scope>NUCLEOTIDE SEQUENCE [LARGE SCALE GENOMIC DNA]</scope>
    <source>
        <strain evidence="2 3">NPDC052347</strain>
    </source>
</reference>
<protein>
    <recommendedName>
        <fullName evidence="4">Integral membrane protein</fullName>
    </recommendedName>
</protein>
<keyword evidence="1" id="KW-0472">Membrane</keyword>
<name>A0ABV3JR92_STRON</name>
<evidence type="ECO:0000313" key="3">
    <source>
        <dbReference type="Proteomes" id="UP001552594"/>
    </source>
</evidence>
<evidence type="ECO:0000256" key="1">
    <source>
        <dbReference type="SAM" id="Phobius"/>
    </source>
</evidence>
<gene>
    <name evidence="2" type="ORF">AB0L16_02925</name>
</gene>
<keyword evidence="1" id="KW-0812">Transmembrane</keyword>
<dbReference type="EMBL" id="JBFAUK010000002">
    <property type="protein sequence ID" value="MEV5505416.1"/>
    <property type="molecule type" value="Genomic_DNA"/>
</dbReference>
<keyword evidence="3" id="KW-1185">Reference proteome</keyword>
<feature type="transmembrane region" description="Helical" evidence="1">
    <location>
        <begin position="31"/>
        <end position="49"/>
    </location>
</feature>
<sequence length="54" mass="5727">MPGSTKAMAWLTIGGLLLVTAYTVAMGSNGWLWFSWVVLMLTTIGALVAQRPSG</sequence>
<evidence type="ECO:0008006" key="4">
    <source>
        <dbReference type="Google" id="ProtNLM"/>
    </source>
</evidence>
<evidence type="ECO:0000313" key="2">
    <source>
        <dbReference type="EMBL" id="MEV5505416.1"/>
    </source>
</evidence>
<dbReference type="RefSeq" id="WP_164503266.1">
    <property type="nucleotide sequence ID" value="NZ_JBFAUK010000002.1"/>
</dbReference>
<organism evidence="2 3">
    <name type="scientific">Streptomyces orinoci</name>
    <name type="common">Streptoverticillium orinoci</name>
    <dbReference type="NCBI Taxonomy" id="67339"/>
    <lineage>
        <taxon>Bacteria</taxon>
        <taxon>Bacillati</taxon>
        <taxon>Actinomycetota</taxon>
        <taxon>Actinomycetes</taxon>
        <taxon>Kitasatosporales</taxon>
        <taxon>Streptomycetaceae</taxon>
        <taxon>Streptomyces</taxon>
    </lineage>
</organism>